<reference evidence="1 2" key="1">
    <citation type="submission" date="2017-02" db="EMBL/GenBank/DDBJ databases">
        <title>Whole genome sequencing of Metallibacterium scheffleri DSM 24874 (T).</title>
        <authorList>
            <person name="Kumar S."/>
            <person name="Patil P."/>
            <person name="Patil P.B."/>
        </authorList>
    </citation>
    <scope>NUCLEOTIDE SEQUENCE [LARGE SCALE GENOMIC DNA]</scope>
    <source>
        <strain evidence="1 2">DSM 24874</strain>
    </source>
</reference>
<accession>A0A4S3KQG2</accession>
<keyword evidence="2" id="KW-1185">Reference proteome</keyword>
<organism evidence="1 2">
    <name type="scientific">Metallibacterium scheffleri</name>
    <dbReference type="NCBI Taxonomy" id="993689"/>
    <lineage>
        <taxon>Bacteria</taxon>
        <taxon>Pseudomonadati</taxon>
        <taxon>Pseudomonadota</taxon>
        <taxon>Gammaproteobacteria</taxon>
        <taxon>Lysobacterales</taxon>
        <taxon>Rhodanobacteraceae</taxon>
        <taxon>Metallibacterium</taxon>
    </lineage>
</organism>
<evidence type="ECO:0000313" key="1">
    <source>
        <dbReference type="EMBL" id="THD11273.1"/>
    </source>
</evidence>
<dbReference type="AlphaFoldDB" id="A0A4S3KQG2"/>
<proteinExistence type="predicted"/>
<sequence length="79" mass="8473">MSPKSWLLVVSCGAGGSEGLSSAAVFGTLRRWATIEYGPSVEVLVRQLEAGAFESRRLTATMAPNPHYVGCEIFRSRGV</sequence>
<dbReference type="Proteomes" id="UP000307749">
    <property type="component" value="Unassembled WGS sequence"/>
</dbReference>
<dbReference type="EMBL" id="MWQO01000014">
    <property type="protein sequence ID" value="THD11273.1"/>
    <property type="molecule type" value="Genomic_DNA"/>
</dbReference>
<comment type="caution">
    <text evidence="1">The sequence shown here is derived from an EMBL/GenBank/DDBJ whole genome shotgun (WGS) entry which is preliminary data.</text>
</comment>
<name>A0A4S3KQG2_9GAMM</name>
<evidence type="ECO:0000313" key="2">
    <source>
        <dbReference type="Proteomes" id="UP000307749"/>
    </source>
</evidence>
<protein>
    <submittedName>
        <fullName evidence="1">Uncharacterized protein</fullName>
    </submittedName>
</protein>
<gene>
    <name evidence="1" type="ORF">B1806_03910</name>
</gene>